<dbReference type="InterPro" id="IPR036291">
    <property type="entry name" value="NAD(P)-bd_dom_sf"/>
</dbReference>
<dbReference type="SUPFAM" id="SSF51735">
    <property type="entry name" value="NAD(P)-binding Rossmann-fold domains"/>
    <property type="match status" value="1"/>
</dbReference>
<dbReference type="RefSeq" id="WP_229741987.1">
    <property type="nucleotide sequence ID" value="NZ_BMEQ01000040.1"/>
</dbReference>
<dbReference type="EMBL" id="BMEQ01000040">
    <property type="protein sequence ID" value="GGG70748.1"/>
    <property type="molecule type" value="Genomic_DNA"/>
</dbReference>
<dbReference type="AlphaFoldDB" id="A0A917M2G4"/>
<dbReference type="Pfam" id="PF00106">
    <property type="entry name" value="adh_short"/>
    <property type="match status" value="1"/>
</dbReference>
<gene>
    <name evidence="2" type="ORF">GCM10011374_39230</name>
</gene>
<sequence>MIPFYAIKIATTWTSTTRGQRRSHLRQDMIGLPADTPRLFFGDPHGHSVVVRVTCGFRRIIREMSTEFSEKIATVSGRGSGIGAETAKILAARGASVVLSDIDLESVQKVVDEITQAGGTCTPVCSASSPTRSAAVEHSGHGTRTSWSCGASH</sequence>
<feature type="region of interest" description="Disordered" evidence="1">
    <location>
        <begin position="134"/>
        <end position="153"/>
    </location>
</feature>
<reference evidence="2" key="1">
    <citation type="journal article" date="2014" name="Int. J. Syst. Evol. Microbiol.">
        <title>Complete genome sequence of Corynebacterium casei LMG S-19264T (=DSM 44701T), isolated from a smear-ripened cheese.</title>
        <authorList>
            <consortium name="US DOE Joint Genome Institute (JGI-PGF)"/>
            <person name="Walter F."/>
            <person name="Albersmeier A."/>
            <person name="Kalinowski J."/>
            <person name="Ruckert C."/>
        </authorList>
    </citation>
    <scope>NUCLEOTIDE SEQUENCE</scope>
    <source>
        <strain evidence="2">CGMCC 1.12187</strain>
    </source>
</reference>
<dbReference type="Proteomes" id="UP000638848">
    <property type="component" value="Unassembled WGS sequence"/>
</dbReference>
<proteinExistence type="predicted"/>
<accession>A0A917M2G4</accession>
<keyword evidence="3" id="KW-1185">Reference proteome</keyword>
<protein>
    <recommendedName>
        <fullName evidence="4">SDR family NAD(P)-dependent oxidoreductase</fullName>
    </recommendedName>
</protein>
<dbReference type="InterPro" id="IPR002347">
    <property type="entry name" value="SDR_fam"/>
</dbReference>
<evidence type="ECO:0000256" key="1">
    <source>
        <dbReference type="SAM" id="MobiDB-lite"/>
    </source>
</evidence>
<reference evidence="2" key="2">
    <citation type="submission" date="2020-09" db="EMBL/GenBank/DDBJ databases">
        <authorList>
            <person name="Sun Q."/>
            <person name="Zhou Y."/>
        </authorList>
    </citation>
    <scope>NUCLEOTIDE SEQUENCE</scope>
    <source>
        <strain evidence="2">CGMCC 1.12187</strain>
    </source>
</reference>
<comment type="caution">
    <text evidence="2">The sequence shown here is derived from an EMBL/GenBank/DDBJ whole genome shotgun (WGS) entry which is preliminary data.</text>
</comment>
<evidence type="ECO:0000313" key="3">
    <source>
        <dbReference type="Proteomes" id="UP000638848"/>
    </source>
</evidence>
<organism evidence="2 3">
    <name type="scientific">Kocuria dechangensis</name>
    <dbReference type="NCBI Taxonomy" id="1176249"/>
    <lineage>
        <taxon>Bacteria</taxon>
        <taxon>Bacillati</taxon>
        <taxon>Actinomycetota</taxon>
        <taxon>Actinomycetes</taxon>
        <taxon>Micrococcales</taxon>
        <taxon>Micrococcaceae</taxon>
        <taxon>Kocuria</taxon>
    </lineage>
</organism>
<evidence type="ECO:0000313" key="2">
    <source>
        <dbReference type="EMBL" id="GGG70748.1"/>
    </source>
</evidence>
<dbReference type="Gene3D" id="3.40.50.720">
    <property type="entry name" value="NAD(P)-binding Rossmann-like Domain"/>
    <property type="match status" value="1"/>
</dbReference>
<name>A0A917M2G4_9MICC</name>
<feature type="compositionally biased region" description="Polar residues" evidence="1">
    <location>
        <begin position="142"/>
        <end position="153"/>
    </location>
</feature>
<evidence type="ECO:0008006" key="4">
    <source>
        <dbReference type="Google" id="ProtNLM"/>
    </source>
</evidence>